<evidence type="ECO:0000313" key="2">
    <source>
        <dbReference type="Proteomes" id="UP000525389"/>
    </source>
</evidence>
<dbReference type="RefSeq" id="WP_184030931.1">
    <property type="nucleotide sequence ID" value="NZ_JACHFN010000013.1"/>
</dbReference>
<evidence type="ECO:0000313" key="1">
    <source>
        <dbReference type="EMBL" id="MBB5235585.1"/>
    </source>
</evidence>
<sequence length="87" mass="10076">MHEVVISAHAAQRYRERFAGNLSWTAVHRRLVRLLARARFLEAQPGGSRIYRLRDMRFVVEGGVLVTVYRLHYRAVPPGEDLWCLAS</sequence>
<name>A0A7W8GH71_9DEIO</name>
<gene>
    <name evidence="1" type="ORF">HNQ09_003042</name>
</gene>
<dbReference type="Proteomes" id="UP000525389">
    <property type="component" value="Unassembled WGS sequence"/>
</dbReference>
<proteinExistence type="predicted"/>
<accession>A0A7W8GH71</accession>
<evidence type="ECO:0008006" key="3">
    <source>
        <dbReference type="Google" id="ProtNLM"/>
    </source>
</evidence>
<comment type="caution">
    <text evidence="1">The sequence shown here is derived from an EMBL/GenBank/DDBJ whole genome shotgun (WGS) entry which is preliminary data.</text>
</comment>
<protein>
    <recommendedName>
        <fullName evidence="3">Cytotoxic translational repressor of toxin-antitoxin stability system</fullName>
    </recommendedName>
</protein>
<organism evidence="1 2">
    <name type="scientific">Deinococcus budaensis</name>
    <dbReference type="NCBI Taxonomy" id="1665626"/>
    <lineage>
        <taxon>Bacteria</taxon>
        <taxon>Thermotogati</taxon>
        <taxon>Deinococcota</taxon>
        <taxon>Deinococci</taxon>
        <taxon>Deinococcales</taxon>
        <taxon>Deinococcaceae</taxon>
        <taxon>Deinococcus</taxon>
    </lineage>
</organism>
<reference evidence="1 2" key="1">
    <citation type="submission" date="2020-08" db="EMBL/GenBank/DDBJ databases">
        <title>Genomic Encyclopedia of Type Strains, Phase IV (KMG-IV): sequencing the most valuable type-strain genomes for metagenomic binning, comparative biology and taxonomic classification.</title>
        <authorList>
            <person name="Goeker M."/>
        </authorList>
    </citation>
    <scope>NUCLEOTIDE SEQUENCE [LARGE SCALE GENOMIC DNA]</scope>
    <source>
        <strain evidence="1 2">DSM 101791</strain>
    </source>
</reference>
<keyword evidence="2" id="KW-1185">Reference proteome</keyword>
<dbReference type="EMBL" id="JACHFN010000013">
    <property type="protein sequence ID" value="MBB5235585.1"/>
    <property type="molecule type" value="Genomic_DNA"/>
</dbReference>
<dbReference type="AlphaFoldDB" id="A0A7W8GH71"/>